<accession>A0ABS7UYI1</accession>
<feature type="transmembrane region" description="Helical" evidence="2">
    <location>
        <begin position="394"/>
        <end position="412"/>
    </location>
</feature>
<organism evidence="4 5">
    <name type="scientific">Metabacillus rhizolycopersici</name>
    <dbReference type="NCBI Taxonomy" id="2875709"/>
    <lineage>
        <taxon>Bacteria</taxon>
        <taxon>Bacillati</taxon>
        <taxon>Bacillota</taxon>
        <taxon>Bacilli</taxon>
        <taxon>Bacillales</taxon>
        <taxon>Bacillaceae</taxon>
        <taxon>Metabacillus</taxon>
    </lineage>
</organism>
<name>A0ABS7UYI1_9BACI</name>
<protein>
    <recommendedName>
        <fullName evidence="6">YHYH domain-containing protein</fullName>
    </recommendedName>
</protein>
<feature type="compositionally biased region" description="Low complexity" evidence="1">
    <location>
        <begin position="56"/>
        <end position="71"/>
    </location>
</feature>
<feature type="signal peptide" evidence="3">
    <location>
        <begin position="1"/>
        <end position="23"/>
    </location>
</feature>
<feature type="region of interest" description="Disordered" evidence="1">
    <location>
        <begin position="54"/>
        <end position="73"/>
    </location>
</feature>
<evidence type="ECO:0000313" key="5">
    <source>
        <dbReference type="Proteomes" id="UP001165287"/>
    </source>
</evidence>
<evidence type="ECO:0008006" key="6">
    <source>
        <dbReference type="Google" id="ProtNLM"/>
    </source>
</evidence>
<keyword evidence="2" id="KW-0472">Membrane</keyword>
<gene>
    <name evidence="4" type="ORF">K9V48_23140</name>
</gene>
<proteinExistence type="predicted"/>
<comment type="caution">
    <text evidence="4">The sequence shown here is derived from an EMBL/GenBank/DDBJ whole genome shotgun (WGS) entry which is preliminary data.</text>
</comment>
<keyword evidence="5" id="KW-1185">Reference proteome</keyword>
<evidence type="ECO:0000313" key="4">
    <source>
        <dbReference type="EMBL" id="MBZ5753048.1"/>
    </source>
</evidence>
<reference evidence="4" key="1">
    <citation type="submission" date="2024-05" db="EMBL/GenBank/DDBJ databases">
        <title>Metabacillus sp. nov., isolated from the rhizosphere soil of tomato plants.</title>
        <authorList>
            <person name="Ma R."/>
        </authorList>
    </citation>
    <scope>NUCLEOTIDE SEQUENCE</scope>
    <source>
        <strain evidence="4">DBTR6</strain>
    </source>
</reference>
<keyword evidence="3" id="KW-0732">Signal</keyword>
<keyword evidence="2" id="KW-1133">Transmembrane helix</keyword>
<keyword evidence="2" id="KW-0812">Transmembrane</keyword>
<feature type="chain" id="PRO_5045285999" description="YHYH domain-containing protein" evidence="3">
    <location>
        <begin position="24"/>
        <end position="420"/>
    </location>
</feature>
<dbReference type="EMBL" id="JAIQUM010000081">
    <property type="protein sequence ID" value="MBZ5753048.1"/>
    <property type="molecule type" value="Genomic_DNA"/>
</dbReference>
<sequence length="420" mass="48128">MKRNFIVLATSILLFFICQEVKAHPGNTDSFGKHTCRTNCEKWGLEYGEYHGHGGADSSSSSGSSGASSDSIYTDDVPVMTEEELEVHYEELQSEGYDIGYQNGYNGEVFVDFHEGEYSELSNDKYSWYEVGYEAGYKEGKEKKAAEIQKQQEEDYQAGEKTGYQQGKIDFENKAVQQNPQTNSSQTEYWNKGYEAGYKKVVQLKQLAEQAKEEGYQQGLTQEDISIPSKYTSVDEIKQAFEDGFKKGEDERIKQLQETYEKEGYEAGYNQQTFTIPDDVPELYKISFKRGFENGNKAKEDEAYQRGYDLAFKMTKYMADDQYKEYSNLQKQHKNGFEANKKAVELREEAFEAGKSGDELSIPDEFKNNNAVVDLYHQYYEKGKEGRDERNKQILIGGLVLVPTGIVGGYYLRKRKMKQS</sequence>
<evidence type="ECO:0000256" key="3">
    <source>
        <dbReference type="SAM" id="SignalP"/>
    </source>
</evidence>
<dbReference type="RefSeq" id="WP_224141480.1">
    <property type="nucleotide sequence ID" value="NZ_JAIQUM010000081.1"/>
</dbReference>
<evidence type="ECO:0000256" key="2">
    <source>
        <dbReference type="SAM" id="Phobius"/>
    </source>
</evidence>
<dbReference type="Proteomes" id="UP001165287">
    <property type="component" value="Unassembled WGS sequence"/>
</dbReference>
<evidence type="ECO:0000256" key="1">
    <source>
        <dbReference type="SAM" id="MobiDB-lite"/>
    </source>
</evidence>